<sequence length="155" mass="17563">PPNAPAWFTDAHASMTHIDLGCHYRPIVAAWTRMEAASRFEHSESNLSAKSRPKSIGVWIRSKRTAAASINDPVQYAEEWRAWWDLLQPSWRTKDKDGQWAITATYGGAGREWGPLYRWGINGILTVVASLYFWGCVVQGKPEFLGSWERAVQDV</sequence>
<protein>
    <submittedName>
        <fullName evidence="1">Uncharacterized protein</fullName>
    </submittedName>
</protein>
<comment type="caution">
    <text evidence="1">The sequence shown here is derived from an EMBL/GenBank/DDBJ whole genome shotgun (WGS) entry which is preliminary data.</text>
</comment>
<name>A0AAW0DPU2_9AGAR</name>
<feature type="non-terminal residue" evidence="1">
    <location>
        <position position="155"/>
    </location>
</feature>
<dbReference type="AlphaFoldDB" id="A0AAW0DPU2"/>
<evidence type="ECO:0000313" key="2">
    <source>
        <dbReference type="Proteomes" id="UP001362999"/>
    </source>
</evidence>
<organism evidence="1 2">
    <name type="scientific">Favolaschia claudopus</name>
    <dbReference type="NCBI Taxonomy" id="2862362"/>
    <lineage>
        <taxon>Eukaryota</taxon>
        <taxon>Fungi</taxon>
        <taxon>Dikarya</taxon>
        <taxon>Basidiomycota</taxon>
        <taxon>Agaricomycotina</taxon>
        <taxon>Agaricomycetes</taxon>
        <taxon>Agaricomycetidae</taxon>
        <taxon>Agaricales</taxon>
        <taxon>Marasmiineae</taxon>
        <taxon>Mycenaceae</taxon>
        <taxon>Favolaschia</taxon>
    </lineage>
</organism>
<reference evidence="1 2" key="1">
    <citation type="journal article" date="2024" name="J Genomics">
        <title>Draft genome sequencing and assembly of Favolaschia claudopus CIRM-BRFM 2984 isolated from oak limbs.</title>
        <authorList>
            <person name="Navarro D."/>
            <person name="Drula E."/>
            <person name="Chaduli D."/>
            <person name="Cazenave R."/>
            <person name="Ahrendt S."/>
            <person name="Wang J."/>
            <person name="Lipzen A."/>
            <person name="Daum C."/>
            <person name="Barry K."/>
            <person name="Grigoriev I.V."/>
            <person name="Favel A."/>
            <person name="Rosso M.N."/>
            <person name="Martin F."/>
        </authorList>
    </citation>
    <scope>NUCLEOTIDE SEQUENCE [LARGE SCALE GENOMIC DNA]</scope>
    <source>
        <strain evidence="1 2">CIRM-BRFM 2984</strain>
    </source>
</reference>
<proteinExistence type="predicted"/>
<gene>
    <name evidence="1" type="ORF">R3P38DRAFT_2378051</name>
</gene>
<evidence type="ECO:0000313" key="1">
    <source>
        <dbReference type="EMBL" id="KAK7053554.1"/>
    </source>
</evidence>
<feature type="non-terminal residue" evidence="1">
    <location>
        <position position="1"/>
    </location>
</feature>
<dbReference type="EMBL" id="JAWWNJ010000006">
    <property type="protein sequence ID" value="KAK7053554.1"/>
    <property type="molecule type" value="Genomic_DNA"/>
</dbReference>
<accession>A0AAW0DPU2</accession>
<keyword evidence="2" id="KW-1185">Reference proteome</keyword>
<dbReference type="Proteomes" id="UP001362999">
    <property type="component" value="Unassembled WGS sequence"/>
</dbReference>